<dbReference type="Proteomes" id="UP000837857">
    <property type="component" value="Chromosome 9"/>
</dbReference>
<keyword evidence="3" id="KW-1185">Reference proteome</keyword>
<feature type="region of interest" description="Disordered" evidence="1">
    <location>
        <begin position="91"/>
        <end position="116"/>
    </location>
</feature>
<evidence type="ECO:0000256" key="1">
    <source>
        <dbReference type="SAM" id="MobiDB-lite"/>
    </source>
</evidence>
<accession>A0ABN8J6D5</accession>
<gene>
    <name evidence="2" type="ORF">IPOD504_LOCUS17514</name>
</gene>
<dbReference type="EMBL" id="OW152821">
    <property type="protein sequence ID" value="CAH2077023.1"/>
    <property type="molecule type" value="Genomic_DNA"/>
</dbReference>
<protein>
    <submittedName>
        <fullName evidence="2">Uncharacterized protein</fullName>
    </submittedName>
</protein>
<evidence type="ECO:0000313" key="3">
    <source>
        <dbReference type="Proteomes" id="UP000837857"/>
    </source>
</evidence>
<sequence>MRSRYRAQLPSELTHSPATAKIVHQLVTWDTSMPVSQSGGTASRTRGECGRKILINLISLIRLTHNSRRLSGRANVGRYVMSYDMAAKPCPHVRSPKNPLVHATGCEPTTSERDDR</sequence>
<feature type="non-terminal residue" evidence="2">
    <location>
        <position position="116"/>
    </location>
</feature>
<organism evidence="2 3">
    <name type="scientific">Iphiclides podalirius</name>
    <name type="common">scarce swallowtail</name>
    <dbReference type="NCBI Taxonomy" id="110791"/>
    <lineage>
        <taxon>Eukaryota</taxon>
        <taxon>Metazoa</taxon>
        <taxon>Ecdysozoa</taxon>
        <taxon>Arthropoda</taxon>
        <taxon>Hexapoda</taxon>
        <taxon>Insecta</taxon>
        <taxon>Pterygota</taxon>
        <taxon>Neoptera</taxon>
        <taxon>Endopterygota</taxon>
        <taxon>Lepidoptera</taxon>
        <taxon>Glossata</taxon>
        <taxon>Ditrysia</taxon>
        <taxon>Papilionoidea</taxon>
        <taxon>Papilionidae</taxon>
        <taxon>Papilioninae</taxon>
        <taxon>Iphiclides</taxon>
    </lineage>
</organism>
<name>A0ABN8J6D5_9NEOP</name>
<proteinExistence type="predicted"/>
<reference evidence="2" key="1">
    <citation type="submission" date="2022-03" db="EMBL/GenBank/DDBJ databases">
        <authorList>
            <person name="Martin H S."/>
        </authorList>
    </citation>
    <scope>NUCLEOTIDE SEQUENCE</scope>
</reference>
<evidence type="ECO:0000313" key="2">
    <source>
        <dbReference type="EMBL" id="CAH2077023.1"/>
    </source>
</evidence>